<gene>
    <name evidence="10" type="ORF">CRU78_11100</name>
</gene>
<comment type="caution">
    <text evidence="10">The sequence shown here is derived from an EMBL/GenBank/DDBJ whole genome shotgun (WGS) entry which is preliminary data.</text>
</comment>
<dbReference type="Proteomes" id="UP000342300">
    <property type="component" value="Unassembled WGS sequence"/>
</dbReference>
<feature type="domain" description="Aminotransferase class V" evidence="9">
    <location>
        <begin position="38"/>
        <end position="407"/>
    </location>
</feature>
<name>A0A6A7RUM2_9PROT</name>
<dbReference type="NCBIfam" id="TIGR01979">
    <property type="entry name" value="sufS"/>
    <property type="match status" value="1"/>
</dbReference>
<sequence length="420" mass="45138">MKSESNILAPEAVTEADARRWRDDFPILSETIGGHLLTYLDNAATTQKPNSVIASEVTYYRHTNANVHRGVHTLSQRATDAYEAARGKVQRFINAASSNEIIYVRGTTEAINLVAQSFARPRLAPGDEILISAMEHHSNIVPWQMVCAQTGAVLKVVTINDAGEFEEDCFERLLGPRTRLVAVTHLSNALGSIVPVEQVIEFAHANGVPVLLDGAQAIAHMGVDVRALDCDFYAFSGHKIYGPTGIGVLYGKAALLDAMMPYQGGGDMIRTVTFEKTEYNELPYKFEAGTPNIAGAIGLGAALDYVCAIGIAAIAVHEHALLDYATARVADIAGLKIIGTAGNKASILSFTIAGIHPHDIGTILDHQGVAIRAGHHCAMPVMQRFGLAGTARASFALYNTRAEVDGLISALHQVMEIFRQ</sequence>
<evidence type="ECO:0000256" key="8">
    <source>
        <dbReference type="RuleBase" id="RU004506"/>
    </source>
</evidence>
<evidence type="ECO:0000256" key="1">
    <source>
        <dbReference type="ARBA" id="ARBA00001933"/>
    </source>
</evidence>
<dbReference type="PROSITE" id="PS00595">
    <property type="entry name" value="AA_TRANSFER_CLASS_5"/>
    <property type="match status" value="1"/>
</dbReference>
<keyword evidence="4 8" id="KW-0808">Transferase</keyword>
<dbReference type="SUPFAM" id="SSF53383">
    <property type="entry name" value="PLP-dependent transferases"/>
    <property type="match status" value="1"/>
</dbReference>
<evidence type="ECO:0000256" key="7">
    <source>
        <dbReference type="RuleBase" id="RU004504"/>
    </source>
</evidence>
<comment type="cofactor">
    <cofactor evidence="1 7">
        <name>pyridoxal 5'-phosphate</name>
        <dbReference type="ChEBI" id="CHEBI:597326"/>
    </cofactor>
</comment>
<dbReference type="InterPro" id="IPR000192">
    <property type="entry name" value="Aminotrans_V_dom"/>
</dbReference>
<evidence type="ECO:0000259" key="9">
    <source>
        <dbReference type="Pfam" id="PF00266"/>
    </source>
</evidence>
<comment type="catalytic activity">
    <reaction evidence="6 8">
        <text>(sulfur carrier)-H + L-cysteine = (sulfur carrier)-SH + L-alanine</text>
        <dbReference type="Rhea" id="RHEA:43892"/>
        <dbReference type="Rhea" id="RHEA-COMP:14737"/>
        <dbReference type="Rhea" id="RHEA-COMP:14739"/>
        <dbReference type="ChEBI" id="CHEBI:29917"/>
        <dbReference type="ChEBI" id="CHEBI:35235"/>
        <dbReference type="ChEBI" id="CHEBI:57972"/>
        <dbReference type="ChEBI" id="CHEBI:64428"/>
        <dbReference type="EC" id="2.8.1.7"/>
    </reaction>
</comment>
<protein>
    <recommendedName>
        <fullName evidence="3 8">Cysteine desulfurase</fullName>
        <ecNumber evidence="3 8">2.8.1.7</ecNumber>
    </recommendedName>
</protein>
<evidence type="ECO:0000313" key="10">
    <source>
        <dbReference type="EMBL" id="MQM31029.1"/>
    </source>
</evidence>
<dbReference type="Gene3D" id="3.40.640.10">
    <property type="entry name" value="Type I PLP-dependent aspartate aminotransferase-like (Major domain)"/>
    <property type="match status" value="1"/>
</dbReference>
<comment type="function">
    <text evidence="8">Catalyzes the removal of elemental sulfur and selenium atoms from L-cysteine, L-cystine, L-selenocysteine, and L-selenocystine to produce L-alanine.</text>
</comment>
<evidence type="ECO:0000256" key="5">
    <source>
        <dbReference type="ARBA" id="ARBA00022898"/>
    </source>
</evidence>
<dbReference type="GO" id="GO:0030170">
    <property type="term" value="F:pyridoxal phosphate binding"/>
    <property type="evidence" value="ECO:0007669"/>
    <property type="project" value="UniProtKB-UniRule"/>
</dbReference>
<dbReference type="InterPro" id="IPR015424">
    <property type="entry name" value="PyrdxlP-dep_Trfase"/>
</dbReference>
<dbReference type="Gene3D" id="3.90.1150.10">
    <property type="entry name" value="Aspartate Aminotransferase, domain 1"/>
    <property type="match status" value="1"/>
</dbReference>
<evidence type="ECO:0000256" key="2">
    <source>
        <dbReference type="ARBA" id="ARBA00010447"/>
    </source>
</evidence>
<evidence type="ECO:0000256" key="4">
    <source>
        <dbReference type="ARBA" id="ARBA00022679"/>
    </source>
</evidence>
<dbReference type="InterPro" id="IPR015421">
    <property type="entry name" value="PyrdxlP-dep_Trfase_major"/>
</dbReference>
<dbReference type="EMBL" id="PDHS01000253">
    <property type="protein sequence ID" value="MQM31029.1"/>
    <property type="molecule type" value="Genomic_DNA"/>
</dbReference>
<dbReference type="InterPro" id="IPR010970">
    <property type="entry name" value="Cys_dSase_SufS"/>
</dbReference>
<organism evidence="10 11">
    <name type="scientific">Candidatus Accumulibacter phosphatis</name>
    <dbReference type="NCBI Taxonomy" id="327160"/>
    <lineage>
        <taxon>Bacteria</taxon>
        <taxon>Pseudomonadati</taxon>
        <taxon>Pseudomonadota</taxon>
        <taxon>Betaproteobacteria</taxon>
        <taxon>Candidatus Accumulibacter</taxon>
    </lineage>
</organism>
<evidence type="ECO:0000313" key="11">
    <source>
        <dbReference type="Proteomes" id="UP000342300"/>
    </source>
</evidence>
<dbReference type="GO" id="GO:0006534">
    <property type="term" value="P:cysteine metabolic process"/>
    <property type="evidence" value="ECO:0007669"/>
    <property type="project" value="UniProtKB-UniRule"/>
</dbReference>
<comment type="similarity">
    <text evidence="2 8">Belongs to the class-V pyridoxal-phosphate-dependent aminotransferase family. Csd subfamily.</text>
</comment>
<accession>A0A6A7RUM2</accession>
<dbReference type="EC" id="2.8.1.7" evidence="3 8"/>
<dbReference type="Pfam" id="PF00266">
    <property type="entry name" value="Aminotran_5"/>
    <property type="match status" value="1"/>
</dbReference>
<dbReference type="AlphaFoldDB" id="A0A6A7RUM2"/>
<dbReference type="PANTHER" id="PTHR43586:SF8">
    <property type="entry name" value="CYSTEINE DESULFURASE 1, CHLOROPLASTIC"/>
    <property type="match status" value="1"/>
</dbReference>
<dbReference type="PANTHER" id="PTHR43586">
    <property type="entry name" value="CYSTEINE DESULFURASE"/>
    <property type="match status" value="1"/>
</dbReference>
<dbReference type="CDD" id="cd06453">
    <property type="entry name" value="SufS_like"/>
    <property type="match status" value="1"/>
</dbReference>
<reference evidence="10 11" key="1">
    <citation type="submission" date="2017-09" db="EMBL/GenBank/DDBJ databases">
        <title>Metagenomic Analysis Reveals Denitrifying Candidatus Accumulibacter and Flanking Population as a Source of N2O.</title>
        <authorList>
            <person name="Gao H."/>
            <person name="Mao Y."/>
            <person name="Zhao X."/>
            <person name="Liu W.-T."/>
            <person name="Zhang T."/>
            <person name="Wells G."/>
        </authorList>
    </citation>
    <scope>NUCLEOTIDE SEQUENCE [LARGE SCALE GENOMIC DNA]</scope>
    <source>
        <strain evidence="10">CANDO_2_IC</strain>
    </source>
</reference>
<dbReference type="GO" id="GO:0031071">
    <property type="term" value="F:cysteine desulfurase activity"/>
    <property type="evidence" value="ECO:0007669"/>
    <property type="project" value="UniProtKB-UniRule"/>
</dbReference>
<dbReference type="InterPro" id="IPR020578">
    <property type="entry name" value="Aminotrans_V_PyrdxlP_BS"/>
</dbReference>
<proteinExistence type="inferred from homology"/>
<evidence type="ECO:0000256" key="6">
    <source>
        <dbReference type="ARBA" id="ARBA00050776"/>
    </source>
</evidence>
<dbReference type="InterPro" id="IPR015422">
    <property type="entry name" value="PyrdxlP-dep_Trfase_small"/>
</dbReference>
<evidence type="ECO:0000256" key="3">
    <source>
        <dbReference type="ARBA" id="ARBA00012239"/>
    </source>
</evidence>
<keyword evidence="5 8" id="KW-0663">Pyridoxal phosphate</keyword>